<sequence length="180" mass="20522">MKQHPLHQFLFCPVCGHQTFVVHNEKAKECTHCGFVYYFNPSSAVACFIRNEAGELLLVRRAKEPGKGTLDLPGGFVDMYESAEEAAAREVKEETGLQIDHCQYLFSIPNIYPYKGFEVHTVDMFFECHVKQFSQAQAADDAAEIVIRQPASLQPDDFGLTSIRQAIRRYQEMNRQEANQ</sequence>
<keyword evidence="5" id="KW-1185">Reference proteome</keyword>
<dbReference type="EMBL" id="CP146284">
    <property type="protein sequence ID" value="WWV65991.1"/>
    <property type="molecule type" value="Genomic_DNA"/>
</dbReference>
<reference evidence="4 5" key="1">
    <citation type="submission" date="2024-02" db="EMBL/GenBank/DDBJ databases">
        <title>Whole genome sequencing of Parabacteroides sp. AD58.</title>
        <authorList>
            <person name="Chaplin A.V."/>
            <person name="Pikina A.P."/>
            <person name="Sokolova S.R."/>
            <person name="Korostin D.O."/>
            <person name="Efimov B.A."/>
        </authorList>
    </citation>
    <scope>NUCLEOTIDE SEQUENCE [LARGE SCALE GENOMIC DNA]</scope>
    <source>
        <strain evidence="4 5">AD58</strain>
    </source>
</reference>
<evidence type="ECO:0000313" key="4">
    <source>
        <dbReference type="EMBL" id="WWV65991.1"/>
    </source>
</evidence>
<feature type="domain" description="Nudix hydrolase" evidence="3">
    <location>
        <begin position="40"/>
        <end position="176"/>
    </location>
</feature>
<keyword evidence="1 2" id="KW-0378">Hydrolase</keyword>
<dbReference type="Gene3D" id="3.90.79.10">
    <property type="entry name" value="Nucleoside Triphosphate Pyrophosphohydrolase"/>
    <property type="match status" value="1"/>
</dbReference>
<dbReference type="InterPro" id="IPR015797">
    <property type="entry name" value="NUDIX_hydrolase-like_dom_sf"/>
</dbReference>
<proteinExistence type="inferred from homology"/>
<dbReference type="RefSeq" id="WP_251967172.1">
    <property type="nucleotide sequence ID" value="NZ_CP146284.1"/>
</dbReference>
<evidence type="ECO:0000256" key="1">
    <source>
        <dbReference type="ARBA" id="ARBA00022801"/>
    </source>
</evidence>
<dbReference type="InterPro" id="IPR015376">
    <property type="entry name" value="Znr_NADH_PPase"/>
</dbReference>
<dbReference type="Proteomes" id="UP001320603">
    <property type="component" value="Chromosome"/>
</dbReference>
<dbReference type="PROSITE" id="PS00893">
    <property type="entry name" value="NUDIX_BOX"/>
    <property type="match status" value="1"/>
</dbReference>
<name>A0ABZ2IIW8_9BACT</name>
<dbReference type="Pfam" id="PF00293">
    <property type="entry name" value="NUDIX"/>
    <property type="match status" value="1"/>
</dbReference>
<dbReference type="PANTHER" id="PTHR43736:SF1">
    <property type="entry name" value="DIHYDRONEOPTERIN TRIPHOSPHATE DIPHOSPHATASE"/>
    <property type="match status" value="1"/>
</dbReference>
<dbReference type="PRINTS" id="PR00502">
    <property type="entry name" value="NUDIXFAMILY"/>
</dbReference>
<dbReference type="PROSITE" id="PS51462">
    <property type="entry name" value="NUDIX"/>
    <property type="match status" value="1"/>
</dbReference>
<dbReference type="InterPro" id="IPR020476">
    <property type="entry name" value="Nudix_hydrolase"/>
</dbReference>
<dbReference type="CDD" id="cd04681">
    <property type="entry name" value="NUDIX_Hydrolase"/>
    <property type="match status" value="1"/>
</dbReference>
<dbReference type="InterPro" id="IPR000086">
    <property type="entry name" value="NUDIX_hydrolase_dom"/>
</dbReference>
<organism evidence="4 5">
    <name type="scientific">Parabacteroides absconsus</name>
    <dbReference type="NCBI Taxonomy" id="2951805"/>
    <lineage>
        <taxon>Bacteria</taxon>
        <taxon>Pseudomonadati</taxon>
        <taxon>Bacteroidota</taxon>
        <taxon>Bacteroidia</taxon>
        <taxon>Bacteroidales</taxon>
        <taxon>Tannerellaceae</taxon>
        <taxon>Parabacteroides</taxon>
    </lineage>
</organism>
<evidence type="ECO:0000313" key="5">
    <source>
        <dbReference type="Proteomes" id="UP001320603"/>
    </source>
</evidence>
<dbReference type="Pfam" id="PF09297">
    <property type="entry name" value="Zn_ribbon_NUD"/>
    <property type="match status" value="1"/>
</dbReference>
<dbReference type="PANTHER" id="PTHR43736">
    <property type="entry name" value="ADP-RIBOSE PYROPHOSPHATASE"/>
    <property type="match status" value="1"/>
</dbReference>
<gene>
    <name evidence="4" type="ORF">NEE14_013480</name>
</gene>
<evidence type="ECO:0000256" key="2">
    <source>
        <dbReference type="RuleBase" id="RU003476"/>
    </source>
</evidence>
<protein>
    <submittedName>
        <fullName evidence="4">NUDIX domain-containing protein</fullName>
    </submittedName>
</protein>
<comment type="similarity">
    <text evidence="2">Belongs to the Nudix hydrolase family.</text>
</comment>
<evidence type="ECO:0000259" key="3">
    <source>
        <dbReference type="PROSITE" id="PS51462"/>
    </source>
</evidence>
<accession>A0ABZ2IIW8</accession>
<dbReference type="SUPFAM" id="SSF55811">
    <property type="entry name" value="Nudix"/>
    <property type="match status" value="1"/>
</dbReference>
<dbReference type="InterPro" id="IPR020084">
    <property type="entry name" value="NUDIX_hydrolase_CS"/>
</dbReference>